<evidence type="ECO:0000256" key="1">
    <source>
        <dbReference type="ARBA" id="ARBA00023157"/>
    </source>
</evidence>
<gene>
    <name evidence="4" type="ORF">PoB_001506300</name>
</gene>
<dbReference type="InterPro" id="IPR050111">
    <property type="entry name" value="C-type_lectin/snaclec_domain"/>
</dbReference>
<comment type="caution">
    <text evidence="4">The sequence shown here is derived from an EMBL/GenBank/DDBJ whole genome shotgun (WGS) entry which is preliminary data.</text>
</comment>
<evidence type="ECO:0000313" key="4">
    <source>
        <dbReference type="EMBL" id="GFN88557.1"/>
    </source>
</evidence>
<dbReference type="PANTHER" id="PTHR22803">
    <property type="entry name" value="MANNOSE, PHOSPHOLIPASE, LECTIN RECEPTOR RELATED"/>
    <property type="match status" value="1"/>
</dbReference>
<evidence type="ECO:0000313" key="5">
    <source>
        <dbReference type="Proteomes" id="UP000735302"/>
    </source>
</evidence>
<feature type="domain" description="C-type lectin" evidence="3">
    <location>
        <begin position="32"/>
        <end position="149"/>
    </location>
</feature>
<accession>A0AAV3Z1S6</accession>
<dbReference type="AlphaFoldDB" id="A0AAV3Z1S6"/>
<dbReference type="PROSITE" id="PS50041">
    <property type="entry name" value="C_TYPE_LECTIN_2"/>
    <property type="match status" value="1"/>
</dbReference>
<feature type="signal peptide" evidence="2">
    <location>
        <begin position="1"/>
        <end position="22"/>
    </location>
</feature>
<dbReference type="EMBL" id="BLXT01001860">
    <property type="protein sequence ID" value="GFN88557.1"/>
    <property type="molecule type" value="Genomic_DNA"/>
</dbReference>
<dbReference type="Gene3D" id="3.10.100.10">
    <property type="entry name" value="Mannose-Binding Protein A, subunit A"/>
    <property type="match status" value="1"/>
</dbReference>
<dbReference type="InterPro" id="IPR018378">
    <property type="entry name" value="C-type_lectin_CS"/>
</dbReference>
<dbReference type="SUPFAM" id="SSF56436">
    <property type="entry name" value="C-type lectin-like"/>
    <property type="match status" value="1"/>
</dbReference>
<dbReference type="Pfam" id="PF00059">
    <property type="entry name" value="Lectin_C"/>
    <property type="match status" value="1"/>
</dbReference>
<dbReference type="InterPro" id="IPR016187">
    <property type="entry name" value="CTDL_fold"/>
</dbReference>
<dbReference type="Proteomes" id="UP000735302">
    <property type="component" value="Unassembled WGS sequence"/>
</dbReference>
<keyword evidence="5" id="KW-1185">Reference proteome</keyword>
<dbReference type="InterPro" id="IPR016186">
    <property type="entry name" value="C-type_lectin-like/link_sf"/>
</dbReference>
<organism evidence="4 5">
    <name type="scientific">Plakobranchus ocellatus</name>
    <dbReference type="NCBI Taxonomy" id="259542"/>
    <lineage>
        <taxon>Eukaryota</taxon>
        <taxon>Metazoa</taxon>
        <taxon>Spiralia</taxon>
        <taxon>Lophotrochozoa</taxon>
        <taxon>Mollusca</taxon>
        <taxon>Gastropoda</taxon>
        <taxon>Heterobranchia</taxon>
        <taxon>Euthyneura</taxon>
        <taxon>Panpulmonata</taxon>
        <taxon>Sacoglossa</taxon>
        <taxon>Placobranchoidea</taxon>
        <taxon>Plakobranchidae</taxon>
        <taxon>Plakobranchus</taxon>
    </lineage>
</organism>
<protein>
    <submittedName>
        <fullName evidence="4">Cd209 antigen</fullName>
    </submittedName>
</protein>
<name>A0AAV3Z1S6_9GAST</name>
<sequence>MSVLPILLLLGILVAATFQAESMPTFVVSEMFQNSVYFLSKQAAKFDLRLMNRICKDIGGYLVEIDSPKEQDFLSKFVTGMTRHYVYTGANDVMREGTFVYYNSKKPMPALKWYENNPDNWLGDENCVHITSEGLNDICCDHIAKYLCELKVAS</sequence>
<dbReference type="CDD" id="cd00037">
    <property type="entry name" value="CLECT"/>
    <property type="match status" value="1"/>
</dbReference>
<feature type="chain" id="PRO_5043663146" evidence="2">
    <location>
        <begin position="23"/>
        <end position="154"/>
    </location>
</feature>
<reference evidence="4 5" key="1">
    <citation type="journal article" date="2021" name="Elife">
        <title>Chloroplast acquisition without the gene transfer in kleptoplastic sea slugs, Plakobranchus ocellatus.</title>
        <authorList>
            <person name="Maeda T."/>
            <person name="Takahashi S."/>
            <person name="Yoshida T."/>
            <person name="Shimamura S."/>
            <person name="Takaki Y."/>
            <person name="Nagai Y."/>
            <person name="Toyoda A."/>
            <person name="Suzuki Y."/>
            <person name="Arimoto A."/>
            <person name="Ishii H."/>
            <person name="Satoh N."/>
            <person name="Nishiyama T."/>
            <person name="Hasebe M."/>
            <person name="Maruyama T."/>
            <person name="Minagawa J."/>
            <person name="Obokata J."/>
            <person name="Shigenobu S."/>
        </authorList>
    </citation>
    <scope>NUCLEOTIDE SEQUENCE [LARGE SCALE GENOMIC DNA]</scope>
</reference>
<evidence type="ECO:0000259" key="3">
    <source>
        <dbReference type="PROSITE" id="PS50041"/>
    </source>
</evidence>
<dbReference type="SMART" id="SM00034">
    <property type="entry name" value="CLECT"/>
    <property type="match status" value="1"/>
</dbReference>
<keyword evidence="2" id="KW-0732">Signal</keyword>
<keyword evidence="1" id="KW-1015">Disulfide bond</keyword>
<dbReference type="InterPro" id="IPR001304">
    <property type="entry name" value="C-type_lectin-like"/>
</dbReference>
<dbReference type="PROSITE" id="PS00615">
    <property type="entry name" value="C_TYPE_LECTIN_1"/>
    <property type="match status" value="1"/>
</dbReference>
<evidence type="ECO:0000256" key="2">
    <source>
        <dbReference type="SAM" id="SignalP"/>
    </source>
</evidence>
<proteinExistence type="predicted"/>